<evidence type="ECO:0000259" key="1">
    <source>
        <dbReference type="Pfam" id="PF13460"/>
    </source>
</evidence>
<gene>
    <name evidence="2" type="ORF">FB561_3390</name>
</gene>
<dbReference type="EMBL" id="VIVK01000001">
    <property type="protein sequence ID" value="TWD82261.1"/>
    <property type="molecule type" value="Genomic_DNA"/>
</dbReference>
<organism evidence="2 3">
    <name type="scientific">Kribbella amoyensis</name>
    <dbReference type="NCBI Taxonomy" id="996641"/>
    <lineage>
        <taxon>Bacteria</taxon>
        <taxon>Bacillati</taxon>
        <taxon>Actinomycetota</taxon>
        <taxon>Actinomycetes</taxon>
        <taxon>Propionibacteriales</taxon>
        <taxon>Kribbellaceae</taxon>
        <taxon>Kribbella</taxon>
    </lineage>
</organism>
<protein>
    <submittedName>
        <fullName evidence="2">Uncharacterized protein YbjT (DUF2867 family)</fullName>
    </submittedName>
</protein>
<reference evidence="2 3" key="1">
    <citation type="submission" date="2019-06" db="EMBL/GenBank/DDBJ databases">
        <title>Sequencing the genomes of 1000 actinobacteria strains.</title>
        <authorList>
            <person name="Klenk H.-P."/>
        </authorList>
    </citation>
    <scope>NUCLEOTIDE SEQUENCE [LARGE SCALE GENOMIC DNA]</scope>
    <source>
        <strain evidence="2 3">DSM 24683</strain>
    </source>
</reference>
<dbReference type="PANTHER" id="PTHR43162">
    <property type="match status" value="1"/>
</dbReference>
<evidence type="ECO:0000313" key="3">
    <source>
        <dbReference type="Proteomes" id="UP000318380"/>
    </source>
</evidence>
<dbReference type="OrthoDB" id="116343at2"/>
<dbReference type="PANTHER" id="PTHR43162:SF1">
    <property type="entry name" value="PRESTALK A DIFFERENTIATION PROTEIN A"/>
    <property type="match status" value="1"/>
</dbReference>
<proteinExistence type="predicted"/>
<dbReference type="InterPro" id="IPR051604">
    <property type="entry name" value="Ergot_Alk_Oxidoreductase"/>
</dbReference>
<dbReference type="Proteomes" id="UP000318380">
    <property type="component" value="Unassembled WGS sequence"/>
</dbReference>
<keyword evidence="3" id="KW-1185">Reference proteome</keyword>
<feature type="domain" description="NAD(P)-binding" evidence="1">
    <location>
        <begin position="7"/>
        <end position="169"/>
    </location>
</feature>
<dbReference type="Gene3D" id="3.40.50.720">
    <property type="entry name" value="NAD(P)-binding Rossmann-like Domain"/>
    <property type="match status" value="1"/>
</dbReference>
<dbReference type="RefSeq" id="WP_145807730.1">
    <property type="nucleotide sequence ID" value="NZ_VIVK01000001.1"/>
</dbReference>
<evidence type="ECO:0000313" key="2">
    <source>
        <dbReference type="EMBL" id="TWD82261.1"/>
    </source>
</evidence>
<comment type="caution">
    <text evidence="2">The sequence shown here is derived from an EMBL/GenBank/DDBJ whole genome shotgun (WGS) entry which is preliminary data.</text>
</comment>
<dbReference type="InterPro" id="IPR016040">
    <property type="entry name" value="NAD(P)-bd_dom"/>
</dbReference>
<dbReference type="Pfam" id="PF13460">
    <property type="entry name" value="NAD_binding_10"/>
    <property type="match status" value="1"/>
</dbReference>
<dbReference type="SUPFAM" id="SSF51735">
    <property type="entry name" value="NAD(P)-binding Rossmann-fold domains"/>
    <property type="match status" value="1"/>
</dbReference>
<accession>A0A561BTW5</accession>
<dbReference type="InterPro" id="IPR036291">
    <property type="entry name" value="NAD(P)-bd_dom_sf"/>
</dbReference>
<sequence length="276" mass="29549">MTILVTGGRGRIARAVVAGLTAAGLDPRVASRDTSAVPGSVPFDLTDPSTVSAALRDVTQVFLYAEPTTAAAFVEAADAAGVKKVVLLSSMSSYADNEDAAADPHAETERVIKTGAYAVTCLQPGAFMTNAIFWSYALRATGQIRLPYLDAEEAPIHEQDIADAAVQVLLAGPGSPHDGRAYPLSGPESMTRRRQIEQITEVTGVPIEAVDLAPAQAEEEMSRGMRNQAQFRSLMSYWASRVGLPHPIEPGVELLTAHPARSWQTWLRDHPEVFAE</sequence>
<dbReference type="AlphaFoldDB" id="A0A561BTW5"/>
<name>A0A561BTW5_9ACTN</name>